<dbReference type="RefSeq" id="XP_011504706.1">
    <property type="nucleotide sequence ID" value="XM_011506404.1"/>
</dbReference>
<evidence type="ECO:0000313" key="1">
    <source>
        <dbReference type="Proteomes" id="UP000695007"/>
    </source>
</evidence>
<dbReference type="Proteomes" id="UP000695007">
    <property type="component" value="Unplaced"/>
</dbReference>
<protein>
    <submittedName>
        <fullName evidence="2">Uncharacterized protein</fullName>
    </submittedName>
</protein>
<keyword evidence="1" id="KW-1185">Reference proteome</keyword>
<evidence type="ECO:0000313" key="2">
    <source>
        <dbReference type="RefSeq" id="XP_011504706.1"/>
    </source>
</evidence>
<gene>
    <name evidence="2" type="primary">LOC105367638</name>
</gene>
<dbReference type="CTD" id="35698"/>
<accession>A0AAJ6YUR6</accession>
<dbReference type="AlphaFoldDB" id="A0AAJ6YUR6"/>
<dbReference type="KEGG" id="csol:105367638"/>
<organism evidence="1 2">
    <name type="scientific">Ceratosolen solmsi marchali</name>
    <dbReference type="NCBI Taxonomy" id="326594"/>
    <lineage>
        <taxon>Eukaryota</taxon>
        <taxon>Metazoa</taxon>
        <taxon>Ecdysozoa</taxon>
        <taxon>Arthropoda</taxon>
        <taxon>Hexapoda</taxon>
        <taxon>Insecta</taxon>
        <taxon>Pterygota</taxon>
        <taxon>Neoptera</taxon>
        <taxon>Endopterygota</taxon>
        <taxon>Hymenoptera</taxon>
        <taxon>Apocrita</taxon>
        <taxon>Proctotrupomorpha</taxon>
        <taxon>Chalcidoidea</taxon>
        <taxon>Agaonidae</taxon>
        <taxon>Agaoninae</taxon>
        <taxon>Ceratosolen</taxon>
    </lineage>
</organism>
<proteinExistence type="predicted"/>
<reference evidence="2" key="1">
    <citation type="submission" date="2025-08" db="UniProtKB">
        <authorList>
            <consortium name="RefSeq"/>
        </authorList>
    </citation>
    <scope>IDENTIFICATION</scope>
</reference>
<dbReference type="GeneID" id="105367638"/>
<name>A0AAJ6YUR6_9HYME</name>
<sequence length="602" mass="69394">MIGDKDIDETSDLSEYLTNSDEDTELELTLPVENESLNRISGYYDDNKTESINSTVNTLHSKELEFLNEQCNNNILNRNTSIIRDSNIPTDIVNSSQINKVENQEHNIGINRNIQDVDHHCLTYENEYSDKEVQLNAPPKPGSIAEREHKKWESATSIKNNPYSKENIQKRFLEKKYIGPFDLSRFTRDCYIDNRIVSNIETKRSVVSDSLTKSISDINYNKSNQNECNLEIQENIKFIKPNLPISSNKDLILTTNLEKHYNKPILNTTVNDTNEEVLQVVSDESMTLESTKNNKMLEHERRYNKNEIQAKLNNQDHILDGINEVVQSDQPLCNEKWSIREMDLKACEFDKNDLPKLISNLNSIDQEGMNKLDTQPLNYLESSIVKSQSINELDNQTYKEIGYKSNLINNKQIDTVDSIKIADIDGDFLLDNQTKTNVILEKDNSEVTSTIITPCKASVTCNSENIIENKLTKYETEIITAKLFNEKRDFYHGKSVEHFSSNGKISNNNNCIEKKLSMPSVKQLVQVFDKKYQETITSNLVAESKSDELERKGIKSIQSRRTISRQLHSLTARSLSKEFREGLRQIPNKTRMHNLKYKKILQ</sequence>